<sequence>MWLENNEAEIPQDYGKLKQQNIKLRNELKQINEFLSKQIEKKQDQQISQRHQLNTTVDLREDTLKAELLNAQKQIKIQLKQIQILQNRQELLSLDNIVQLQSQVKKLMDKVKELEQENKILSSINGKQEKKLIELSQDDYVKNRIDQLESENQFLKQKVIAQSKAERSQSVQVTKIEPILKPIQLTQKQQELMKEKDLFINQLQTKLQEQDKHINILKNLKTQYDKQISQMAHRIKQLETQLLILGQQLQDKNSELNKKNHLLPNLSARNQRHQQQKINLSVDNGLLVDQPKTQVQINQQYSKLPSEVQSRRQPALDLSSQTLRSQNFINNELNQDIKILRIEQVGQKNQQEFHFDIPQYFRLHNLKLWWKEDYLQGLQAYYHSANQIVNGQIFCQSNLEELNQQSFELHQSDWIHQIGVGFESNKIKFVKIISNQNCVLKFGSEMEKIQEICSGKNEIMGTIEVSFNQLFIASIGLKVYDEKLFDKI</sequence>
<evidence type="ECO:0000313" key="3">
    <source>
        <dbReference type="Proteomes" id="UP000683925"/>
    </source>
</evidence>
<evidence type="ECO:0000256" key="1">
    <source>
        <dbReference type="SAM" id="Coils"/>
    </source>
</evidence>
<accession>A0A8S1WDH5</accession>
<reference evidence="2" key="1">
    <citation type="submission" date="2021-01" db="EMBL/GenBank/DDBJ databases">
        <authorList>
            <consortium name="Genoscope - CEA"/>
            <person name="William W."/>
        </authorList>
    </citation>
    <scope>NUCLEOTIDE SEQUENCE</scope>
</reference>
<dbReference type="Proteomes" id="UP000683925">
    <property type="component" value="Unassembled WGS sequence"/>
</dbReference>
<feature type="coiled-coil region" evidence="1">
    <location>
        <begin position="25"/>
        <end position="165"/>
    </location>
</feature>
<name>A0A8S1WDH5_PAROT</name>
<organism evidence="2 3">
    <name type="scientific">Paramecium octaurelia</name>
    <dbReference type="NCBI Taxonomy" id="43137"/>
    <lineage>
        <taxon>Eukaryota</taxon>
        <taxon>Sar</taxon>
        <taxon>Alveolata</taxon>
        <taxon>Ciliophora</taxon>
        <taxon>Intramacronucleata</taxon>
        <taxon>Oligohymenophorea</taxon>
        <taxon>Peniculida</taxon>
        <taxon>Parameciidae</taxon>
        <taxon>Paramecium</taxon>
    </lineage>
</organism>
<proteinExistence type="predicted"/>
<keyword evidence="3" id="KW-1185">Reference proteome</keyword>
<keyword evidence="1" id="KW-0175">Coiled coil</keyword>
<evidence type="ECO:0000313" key="2">
    <source>
        <dbReference type="EMBL" id="CAD8186847.1"/>
    </source>
</evidence>
<protein>
    <submittedName>
        <fullName evidence="2">Uncharacterized protein</fullName>
    </submittedName>
</protein>
<comment type="caution">
    <text evidence="2">The sequence shown here is derived from an EMBL/GenBank/DDBJ whole genome shotgun (WGS) entry which is preliminary data.</text>
</comment>
<dbReference type="AlphaFoldDB" id="A0A8S1WDH5"/>
<dbReference type="EMBL" id="CAJJDP010000087">
    <property type="protein sequence ID" value="CAD8186847.1"/>
    <property type="molecule type" value="Genomic_DNA"/>
</dbReference>
<dbReference type="OrthoDB" id="300160at2759"/>
<feature type="coiled-coil region" evidence="1">
    <location>
        <begin position="200"/>
        <end position="255"/>
    </location>
</feature>
<dbReference type="OMA" id="ELHQSDW"/>
<gene>
    <name evidence="2" type="ORF">POCTA_138.1.T0880249</name>
</gene>